<feature type="non-terminal residue" evidence="1">
    <location>
        <position position="88"/>
    </location>
</feature>
<gene>
    <name evidence="1" type="ORF">CK820_G0034846</name>
</gene>
<reference evidence="1 2" key="1">
    <citation type="submission" date="2017-12" db="EMBL/GenBank/DDBJ databases">
        <title>High-resolution comparative analysis of great ape genomes.</title>
        <authorList>
            <person name="Pollen A."/>
            <person name="Hastie A."/>
            <person name="Hormozdiari F."/>
            <person name="Dougherty M."/>
            <person name="Liu R."/>
            <person name="Chaisson M."/>
            <person name="Hoppe E."/>
            <person name="Hill C."/>
            <person name="Pang A."/>
            <person name="Hillier L."/>
            <person name="Baker C."/>
            <person name="Armstrong J."/>
            <person name="Shendure J."/>
            <person name="Paten B."/>
            <person name="Wilson R."/>
            <person name="Chao H."/>
            <person name="Schneider V."/>
            <person name="Ventura M."/>
            <person name="Kronenberg Z."/>
            <person name="Murali S."/>
            <person name="Gordon D."/>
            <person name="Cantsilieris S."/>
            <person name="Munson K."/>
            <person name="Nelson B."/>
            <person name="Raja A."/>
            <person name="Underwood J."/>
            <person name="Diekhans M."/>
            <person name="Fiddes I."/>
            <person name="Haussler D."/>
            <person name="Eichler E."/>
        </authorList>
    </citation>
    <scope>NUCLEOTIDE SEQUENCE [LARGE SCALE GENOMIC DNA]</scope>
    <source>
        <strain evidence="1">Yerkes chimp pedigree #C0471</strain>
    </source>
</reference>
<evidence type="ECO:0000313" key="2">
    <source>
        <dbReference type="Proteomes" id="UP000236370"/>
    </source>
</evidence>
<name>A0A2J8KYD6_PANTR</name>
<dbReference type="InterPro" id="IPR042919">
    <property type="entry name" value="RTL9"/>
</dbReference>
<accession>A0A2J8KYD6</accession>
<dbReference type="AlphaFoldDB" id="A0A2J8KYD6"/>
<protein>
    <submittedName>
        <fullName evidence="1">RTL9 isoform 1</fullName>
    </submittedName>
</protein>
<dbReference type="PANTHER" id="PTHR47702">
    <property type="entry name" value="RETROTRANSPOSON GAG-LIKE PROTEIN 9"/>
    <property type="match status" value="1"/>
</dbReference>
<comment type="caution">
    <text evidence="1">The sequence shown here is derived from an EMBL/GenBank/DDBJ whole genome shotgun (WGS) entry which is preliminary data.</text>
</comment>
<evidence type="ECO:0000313" key="1">
    <source>
        <dbReference type="EMBL" id="PNI40019.1"/>
    </source>
</evidence>
<dbReference type="Proteomes" id="UP000236370">
    <property type="component" value="Unassembled WGS sequence"/>
</dbReference>
<proteinExistence type="predicted"/>
<sequence>MSIPLHSLRFNNTMREENIEPQNKQMAFCRPMTETRADVQILHSHVQLPIVSTSASDPGGTSTQLMTSPVFDTMSAPLMGVPNSGALS</sequence>
<dbReference type="PANTHER" id="PTHR47702:SF1">
    <property type="entry name" value="RETROTRANSPOSON GAG-LIKE PROTEIN 9"/>
    <property type="match status" value="1"/>
</dbReference>
<dbReference type="EMBL" id="NBAG03000329">
    <property type="protein sequence ID" value="PNI40019.1"/>
    <property type="molecule type" value="Genomic_DNA"/>
</dbReference>
<organism evidence="1 2">
    <name type="scientific">Pan troglodytes</name>
    <name type="common">Chimpanzee</name>
    <dbReference type="NCBI Taxonomy" id="9598"/>
    <lineage>
        <taxon>Eukaryota</taxon>
        <taxon>Metazoa</taxon>
        <taxon>Chordata</taxon>
        <taxon>Craniata</taxon>
        <taxon>Vertebrata</taxon>
        <taxon>Euteleostomi</taxon>
        <taxon>Mammalia</taxon>
        <taxon>Eutheria</taxon>
        <taxon>Euarchontoglires</taxon>
        <taxon>Primates</taxon>
        <taxon>Haplorrhini</taxon>
        <taxon>Catarrhini</taxon>
        <taxon>Hominidae</taxon>
        <taxon>Pan</taxon>
    </lineage>
</organism>